<evidence type="ECO:0000313" key="1">
    <source>
        <dbReference type="EMBL" id="CDW37183.1"/>
    </source>
</evidence>
<sequence length="113" mass="13238">MYTGRRCLTRPAKLRFKGLEAAFRANPKVTTLAKWKVSVPMVVKKASRKSIRHVEMPLLTQKLEEVRLERYRHILKSMKHNGGRIIIISNRNTFTIDPVINNQNNKIYFFQQG</sequence>
<protein>
    <submittedName>
        <fullName evidence="1">Uncharacterized protein</fullName>
    </submittedName>
</protein>
<proteinExistence type="predicted"/>
<accession>A0A0K2UG23</accession>
<reference evidence="1" key="1">
    <citation type="submission" date="2014-05" db="EMBL/GenBank/DDBJ databases">
        <authorList>
            <person name="Chronopoulou M."/>
        </authorList>
    </citation>
    <scope>NUCLEOTIDE SEQUENCE</scope>
    <source>
        <tissue evidence="1">Whole organism</tissue>
    </source>
</reference>
<dbReference type="AlphaFoldDB" id="A0A0K2UG23"/>
<dbReference type="EMBL" id="HACA01019822">
    <property type="protein sequence ID" value="CDW37183.1"/>
    <property type="molecule type" value="Transcribed_RNA"/>
</dbReference>
<name>A0A0K2UG23_LEPSM</name>
<organism evidence="1">
    <name type="scientific">Lepeophtheirus salmonis</name>
    <name type="common">Salmon louse</name>
    <name type="synonym">Caligus salmonis</name>
    <dbReference type="NCBI Taxonomy" id="72036"/>
    <lineage>
        <taxon>Eukaryota</taxon>
        <taxon>Metazoa</taxon>
        <taxon>Ecdysozoa</taxon>
        <taxon>Arthropoda</taxon>
        <taxon>Crustacea</taxon>
        <taxon>Multicrustacea</taxon>
        <taxon>Hexanauplia</taxon>
        <taxon>Copepoda</taxon>
        <taxon>Siphonostomatoida</taxon>
        <taxon>Caligidae</taxon>
        <taxon>Lepeophtheirus</taxon>
    </lineage>
</organism>